<dbReference type="EMBL" id="SRLO01000116">
    <property type="protein sequence ID" value="TNN74241.1"/>
    <property type="molecule type" value="Genomic_DNA"/>
</dbReference>
<name>A0A4Z2I920_9TELE</name>
<comment type="caution">
    <text evidence="2">The sequence shown here is derived from an EMBL/GenBank/DDBJ whole genome shotgun (WGS) entry which is preliminary data.</text>
</comment>
<sequence length="97" mass="10919">MSRWTRPHQLHVLAVQVFGSCHGRQVVGFCCRLTDRRRRRSGARRRGTSLASAVLKSSSMSETHKAHRARRLKRDITVRSLSAVHVAVSSPFSLPSK</sequence>
<dbReference type="AlphaFoldDB" id="A0A4Z2I920"/>
<evidence type="ECO:0000313" key="3">
    <source>
        <dbReference type="Proteomes" id="UP000314294"/>
    </source>
</evidence>
<dbReference type="PROSITE" id="PS51257">
    <property type="entry name" value="PROKAR_LIPOPROTEIN"/>
    <property type="match status" value="1"/>
</dbReference>
<feature type="region of interest" description="Disordered" evidence="1">
    <location>
        <begin position="38"/>
        <end position="71"/>
    </location>
</feature>
<feature type="compositionally biased region" description="Basic residues" evidence="1">
    <location>
        <begin position="38"/>
        <end position="47"/>
    </location>
</feature>
<protein>
    <submittedName>
        <fullName evidence="2">Uncharacterized protein</fullName>
    </submittedName>
</protein>
<evidence type="ECO:0000256" key="1">
    <source>
        <dbReference type="SAM" id="MobiDB-lite"/>
    </source>
</evidence>
<evidence type="ECO:0000313" key="2">
    <source>
        <dbReference type="EMBL" id="TNN74241.1"/>
    </source>
</evidence>
<gene>
    <name evidence="2" type="ORF">EYF80_015484</name>
</gene>
<accession>A0A4Z2I920</accession>
<organism evidence="2 3">
    <name type="scientific">Liparis tanakae</name>
    <name type="common">Tanaka's snailfish</name>
    <dbReference type="NCBI Taxonomy" id="230148"/>
    <lineage>
        <taxon>Eukaryota</taxon>
        <taxon>Metazoa</taxon>
        <taxon>Chordata</taxon>
        <taxon>Craniata</taxon>
        <taxon>Vertebrata</taxon>
        <taxon>Euteleostomi</taxon>
        <taxon>Actinopterygii</taxon>
        <taxon>Neopterygii</taxon>
        <taxon>Teleostei</taxon>
        <taxon>Neoteleostei</taxon>
        <taxon>Acanthomorphata</taxon>
        <taxon>Eupercaria</taxon>
        <taxon>Perciformes</taxon>
        <taxon>Cottioidei</taxon>
        <taxon>Cottales</taxon>
        <taxon>Liparidae</taxon>
        <taxon>Liparis</taxon>
    </lineage>
</organism>
<dbReference type="Proteomes" id="UP000314294">
    <property type="component" value="Unassembled WGS sequence"/>
</dbReference>
<reference evidence="2 3" key="1">
    <citation type="submission" date="2019-03" db="EMBL/GenBank/DDBJ databases">
        <title>First draft genome of Liparis tanakae, snailfish: a comprehensive survey of snailfish specific genes.</title>
        <authorList>
            <person name="Kim W."/>
            <person name="Song I."/>
            <person name="Jeong J.-H."/>
            <person name="Kim D."/>
            <person name="Kim S."/>
            <person name="Ryu S."/>
            <person name="Song J.Y."/>
            <person name="Lee S.K."/>
        </authorList>
    </citation>
    <scope>NUCLEOTIDE SEQUENCE [LARGE SCALE GENOMIC DNA]</scope>
    <source>
        <tissue evidence="2">Muscle</tissue>
    </source>
</reference>
<proteinExistence type="predicted"/>
<keyword evidence="3" id="KW-1185">Reference proteome</keyword>